<dbReference type="InterPro" id="IPR046535">
    <property type="entry name" value="DUF6600"/>
</dbReference>
<evidence type="ECO:0008006" key="4">
    <source>
        <dbReference type="Google" id="ProtNLM"/>
    </source>
</evidence>
<reference evidence="2 3" key="1">
    <citation type="submission" date="2020-05" db="EMBL/GenBank/DDBJ databases">
        <authorList>
            <person name="Khan S.A."/>
            <person name="Jeon C.O."/>
            <person name="Chun B.H."/>
        </authorList>
    </citation>
    <scope>NUCLEOTIDE SEQUENCE [LARGE SCALE GENOMIC DNA]</scope>
    <source>
        <strain evidence="2 3">S1162</strain>
    </source>
</reference>
<gene>
    <name evidence="2" type="ORF">HK413_12930</name>
</gene>
<dbReference type="EMBL" id="JABFCR010000066">
    <property type="protein sequence ID" value="NNU34734.1"/>
    <property type="molecule type" value="Genomic_DNA"/>
</dbReference>
<organism evidence="2 3">
    <name type="scientific">Mucilaginibacter humi</name>
    <dbReference type="NCBI Taxonomy" id="2732510"/>
    <lineage>
        <taxon>Bacteria</taxon>
        <taxon>Pseudomonadati</taxon>
        <taxon>Bacteroidota</taxon>
        <taxon>Sphingobacteriia</taxon>
        <taxon>Sphingobacteriales</taxon>
        <taxon>Sphingobacteriaceae</taxon>
        <taxon>Mucilaginibacter</taxon>
    </lineage>
</organism>
<proteinExistence type="predicted"/>
<accession>A0ABX1W3D1</accession>
<comment type="caution">
    <text evidence="2">The sequence shown here is derived from an EMBL/GenBank/DDBJ whole genome shotgun (WGS) entry which is preliminary data.</text>
</comment>
<evidence type="ECO:0000313" key="3">
    <source>
        <dbReference type="Proteomes" id="UP000566071"/>
    </source>
</evidence>
<dbReference type="Proteomes" id="UP000566071">
    <property type="component" value="Unassembled WGS sequence"/>
</dbReference>
<feature type="signal peptide" evidence="1">
    <location>
        <begin position="1"/>
        <end position="27"/>
    </location>
</feature>
<sequence length="133" mass="15401">MKILNKIWGVSLLALLLIVAAPHISKAQDEYISEQDFYDELAPYGTWVSDPQYGDVWIPDVAGDFRPYQTRGHWVLTDYGNTWVSEYPRGWATFHYGRWRYDDYYGWEWIPVMNGPLPWLAGAMAAVIMAGHL</sequence>
<name>A0ABX1W3D1_9SPHI</name>
<feature type="chain" id="PRO_5045735924" description="BcpO-related WXXGXW repeat protein" evidence="1">
    <location>
        <begin position="28"/>
        <end position="133"/>
    </location>
</feature>
<protein>
    <recommendedName>
        <fullName evidence="4">BcpO-related WXXGXW repeat protein</fullName>
    </recommendedName>
</protein>
<evidence type="ECO:0000313" key="2">
    <source>
        <dbReference type="EMBL" id="NNU34734.1"/>
    </source>
</evidence>
<dbReference type="Pfam" id="PF20245">
    <property type="entry name" value="DUF6600"/>
    <property type="match status" value="1"/>
</dbReference>
<keyword evidence="1" id="KW-0732">Signal</keyword>
<keyword evidence="3" id="KW-1185">Reference proteome</keyword>
<evidence type="ECO:0000256" key="1">
    <source>
        <dbReference type="SAM" id="SignalP"/>
    </source>
</evidence>